<dbReference type="GO" id="GO:0005737">
    <property type="term" value="C:cytoplasm"/>
    <property type="evidence" value="ECO:0007669"/>
    <property type="project" value="TreeGrafter"/>
</dbReference>
<organism evidence="8 9">
    <name type="scientific">Desulfosporosinus fructosivorans</name>
    <dbReference type="NCBI Taxonomy" id="2018669"/>
    <lineage>
        <taxon>Bacteria</taxon>
        <taxon>Bacillati</taxon>
        <taxon>Bacillota</taxon>
        <taxon>Clostridia</taxon>
        <taxon>Eubacteriales</taxon>
        <taxon>Desulfitobacteriaceae</taxon>
        <taxon>Desulfosporosinus</taxon>
    </lineage>
</organism>
<evidence type="ECO:0000256" key="1">
    <source>
        <dbReference type="ARBA" id="ARBA00001933"/>
    </source>
</evidence>
<comment type="caution">
    <text evidence="8">The sequence shown here is derived from an EMBL/GenBank/DDBJ whole genome shotgun (WGS) entry which is preliminary data.</text>
</comment>
<dbReference type="NCBIfam" id="TIGR00260">
    <property type="entry name" value="thrC"/>
    <property type="match status" value="1"/>
</dbReference>
<evidence type="ECO:0000259" key="7">
    <source>
        <dbReference type="Pfam" id="PF14821"/>
    </source>
</evidence>
<evidence type="ECO:0000313" key="8">
    <source>
        <dbReference type="EMBL" id="TGE36752.1"/>
    </source>
</evidence>
<evidence type="ECO:0000313" key="9">
    <source>
        <dbReference type="Proteomes" id="UP000298460"/>
    </source>
</evidence>
<keyword evidence="9" id="KW-1185">Reference proteome</keyword>
<dbReference type="Proteomes" id="UP000298460">
    <property type="component" value="Unassembled WGS sequence"/>
</dbReference>
<dbReference type="AlphaFoldDB" id="A0A4Z0R124"/>
<gene>
    <name evidence="8" type="ORF">E4K67_16680</name>
</gene>
<feature type="domain" description="Tryptophan synthase beta chain-like PALP" evidence="6">
    <location>
        <begin position="99"/>
        <end position="403"/>
    </location>
</feature>
<dbReference type="Pfam" id="PF00291">
    <property type="entry name" value="PALP"/>
    <property type="match status" value="1"/>
</dbReference>
<dbReference type="EC" id="4.2.3.1" evidence="4"/>
<evidence type="ECO:0000256" key="4">
    <source>
        <dbReference type="NCBIfam" id="TIGR00260"/>
    </source>
</evidence>
<evidence type="ECO:0000256" key="5">
    <source>
        <dbReference type="PIRSR" id="PIRSR604450-51"/>
    </source>
</evidence>
<dbReference type="RefSeq" id="WP_135548705.1">
    <property type="nucleotide sequence ID" value="NZ_SPQQ01000006.1"/>
</dbReference>
<accession>A0A4Z0R124</accession>
<keyword evidence="8" id="KW-0456">Lyase</keyword>
<dbReference type="InterPro" id="IPR029144">
    <property type="entry name" value="Thr_synth_N"/>
</dbReference>
<dbReference type="InterPro" id="IPR004450">
    <property type="entry name" value="Thr_synthase-like"/>
</dbReference>
<dbReference type="Gene3D" id="3.40.50.1100">
    <property type="match status" value="2"/>
</dbReference>
<dbReference type="OrthoDB" id="9763107at2"/>
<name>A0A4Z0R124_9FIRM</name>
<keyword evidence="3 5" id="KW-0663">Pyridoxal phosphate</keyword>
<dbReference type="InterPro" id="IPR036052">
    <property type="entry name" value="TrpB-like_PALP_sf"/>
</dbReference>
<evidence type="ECO:0000259" key="6">
    <source>
        <dbReference type="Pfam" id="PF00291"/>
    </source>
</evidence>
<dbReference type="InterPro" id="IPR037158">
    <property type="entry name" value="Thr_synth_N_sf"/>
</dbReference>
<dbReference type="GO" id="GO:0009088">
    <property type="term" value="P:threonine biosynthetic process"/>
    <property type="evidence" value="ECO:0007669"/>
    <property type="project" value="UniProtKB-UniRule"/>
</dbReference>
<dbReference type="PANTHER" id="PTHR43515:SF1">
    <property type="entry name" value="THREONINE SYNTHASE-LIKE 1"/>
    <property type="match status" value="1"/>
</dbReference>
<protein>
    <recommendedName>
        <fullName evidence="4">Threonine synthase</fullName>
        <ecNumber evidence="4">4.2.3.1</ecNumber>
    </recommendedName>
</protein>
<feature type="domain" description="Threonine synthase N-terminal" evidence="7">
    <location>
        <begin position="2"/>
        <end position="72"/>
    </location>
</feature>
<dbReference type="SUPFAM" id="SSF53686">
    <property type="entry name" value="Tryptophan synthase beta subunit-like PLP-dependent enzymes"/>
    <property type="match status" value="1"/>
</dbReference>
<dbReference type="InterPro" id="IPR001926">
    <property type="entry name" value="TrpB-like_PALP"/>
</dbReference>
<dbReference type="CDD" id="cd01560">
    <property type="entry name" value="Thr-synth_2"/>
    <property type="match status" value="1"/>
</dbReference>
<sequence length="490" mass="54131">MYESTRGNLSEQTASQAITLGMVPGGGLFVPSTFPALNWQDLQGLTYRDIAQHVMTPYLPEFSQDVLSDIVNVYADGTFDGPNPAPLISVGNFGVLELWHGPTAAFKDMALQVLPNLMKVSLSSVELNSDVLILVATSGDTGKAALEGFKNREGMHIVVFYPEGGVSAVQERQMTTTEGTNTHVVAVKGNFDECQAAVKRIFALDSLKAQLQEKNLIFSSANSINWGRLLPQVVYYYWAYLQAVEQGKVTPGSKMNVVVPTGNFGNLLAAYYAKRMGLPIGQIISASNKNNVLVDFFSTGVYQSQRAFFQTISPSMDILVSSNFERFLYEMSGRDAQKIRSWYDSSNQGMFTVDPDTLKQCQDTVYAGWSDEDETLETISRSYKAYQYVFDPHTAVGMKVYEDYLATTKDQTFTVIASTASPFKFSSNVLTALQGKQESLRDEWVALDDLTKLTGWKIPLGLQGLNNKPAKTVEVCEAEGIVEVLQRMFI</sequence>
<reference evidence="8 9" key="1">
    <citation type="submission" date="2019-03" db="EMBL/GenBank/DDBJ databases">
        <title>Draft Genome Sequence of Desulfosporosinus fructosivorans Strain 63.6F, Isolated from Marine Sediment in the Baltic Sea.</title>
        <authorList>
            <person name="Hausmann B."/>
            <person name="Vandieken V."/>
            <person name="Pjevac P."/>
            <person name="Schreck K."/>
            <person name="Herbold C.W."/>
            <person name="Loy A."/>
        </authorList>
    </citation>
    <scope>NUCLEOTIDE SEQUENCE [LARGE SCALE GENOMIC DNA]</scope>
    <source>
        <strain evidence="8 9">63.6F</strain>
    </source>
</reference>
<dbReference type="Pfam" id="PF14821">
    <property type="entry name" value="Thr_synth_N"/>
    <property type="match status" value="1"/>
</dbReference>
<comment type="cofactor">
    <cofactor evidence="1 5">
        <name>pyridoxal 5'-phosphate</name>
        <dbReference type="ChEBI" id="CHEBI:597326"/>
    </cofactor>
</comment>
<dbReference type="EMBL" id="SPQQ01000006">
    <property type="protein sequence ID" value="TGE36752.1"/>
    <property type="molecule type" value="Genomic_DNA"/>
</dbReference>
<dbReference type="GO" id="GO:0004795">
    <property type="term" value="F:threonine synthase activity"/>
    <property type="evidence" value="ECO:0007669"/>
    <property type="project" value="UniProtKB-UniRule"/>
</dbReference>
<proteinExistence type="inferred from homology"/>
<evidence type="ECO:0000256" key="3">
    <source>
        <dbReference type="ARBA" id="ARBA00022898"/>
    </source>
</evidence>
<dbReference type="PANTHER" id="PTHR43515">
    <property type="entry name" value="THREONINE SYNTHASE-LIKE 1"/>
    <property type="match status" value="1"/>
</dbReference>
<comment type="similarity">
    <text evidence="2">Belongs to the threonine synthase family.</text>
</comment>
<feature type="modified residue" description="N6-(pyridoxal phosphate)lysine" evidence="5">
    <location>
        <position position="107"/>
    </location>
</feature>
<dbReference type="Gene3D" id="3.90.1380.10">
    <property type="entry name" value="Threonine synthase, N-terminal domain"/>
    <property type="match status" value="1"/>
</dbReference>
<evidence type="ECO:0000256" key="2">
    <source>
        <dbReference type="ARBA" id="ARBA00005517"/>
    </source>
</evidence>